<dbReference type="EMBL" id="JAIGNK010000002">
    <property type="protein sequence ID" value="MBX7457879.1"/>
    <property type="molecule type" value="Genomic_DNA"/>
</dbReference>
<evidence type="ECO:0000313" key="3">
    <source>
        <dbReference type="Proteomes" id="UP000783253"/>
    </source>
</evidence>
<keyword evidence="1" id="KW-0812">Transmembrane</keyword>
<keyword evidence="1" id="KW-0472">Membrane</keyword>
<feature type="transmembrane region" description="Helical" evidence="1">
    <location>
        <begin position="103"/>
        <end position="123"/>
    </location>
</feature>
<organism evidence="2 3">
    <name type="scientific">Qipengyuania polymorpha</name>
    <dbReference type="NCBI Taxonomy" id="2867234"/>
    <lineage>
        <taxon>Bacteria</taxon>
        <taxon>Pseudomonadati</taxon>
        <taxon>Pseudomonadota</taxon>
        <taxon>Alphaproteobacteria</taxon>
        <taxon>Sphingomonadales</taxon>
        <taxon>Erythrobacteraceae</taxon>
        <taxon>Qipengyuania</taxon>
    </lineage>
</organism>
<accession>A0ABS7IWG7</accession>
<keyword evidence="3" id="KW-1185">Reference proteome</keyword>
<gene>
    <name evidence="2" type="ORF">K3152_06445</name>
</gene>
<proteinExistence type="predicted"/>
<reference evidence="2 3" key="1">
    <citation type="submission" date="2021-08" db="EMBL/GenBank/DDBJ databases">
        <title>Comparative Genomics Analysis of the Genus Qipengyuania Reveals Extensive Genetic Diversity and Metabolic Versatility, Including the Description of Fifteen Novel Species.</title>
        <authorList>
            <person name="Liu Y."/>
        </authorList>
    </citation>
    <scope>NUCLEOTIDE SEQUENCE [LARGE SCALE GENOMIC DNA]</scope>
    <source>
        <strain evidence="2 3">1NDH17</strain>
    </source>
</reference>
<comment type="caution">
    <text evidence="2">The sequence shown here is derived from an EMBL/GenBank/DDBJ whole genome shotgun (WGS) entry which is preliminary data.</text>
</comment>
<name>A0ABS7IWG7_9SPHN</name>
<protein>
    <submittedName>
        <fullName evidence="2">DUF805 domain-containing protein</fullName>
    </submittedName>
</protein>
<feature type="transmembrane region" description="Helical" evidence="1">
    <location>
        <begin position="24"/>
        <end position="46"/>
    </location>
</feature>
<dbReference type="Pfam" id="PF05656">
    <property type="entry name" value="DUF805"/>
    <property type="match status" value="1"/>
</dbReference>
<sequence length="166" mass="18922">MLEYLVLPIKRLTDFRGRSRRREYWVFTLALLVLWIGMATVANLLFPLAEGAEGSSLFDALPPMSESANDLLLYVGGPLFVFLGWVHLALAIRRLHDLGKSGWWYLIILIPYIGTIWAIIWYVQDGQPYENRFGPDPKGREDVPGELKLKRQSDGIPLPAARVNRD</sequence>
<feature type="transmembrane region" description="Helical" evidence="1">
    <location>
        <begin position="71"/>
        <end position="91"/>
    </location>
</feature>
<keyword evidence="1" id="KW-1133">Transmembrane helix</keyword>
<dbReference type="PANTHER" id="PTHR34980:SF2">
    <property type="entry name" value="INNER MEMBRANE PROTEIN YHAH-RELATED"/>
    <property type="match status" value="1"/>
</dbReference>
<evidence type="ECO:0000256" key="1">
    <source>
        <dbReference type="SAM" id="Phobius"/>
    </source>
</evidence>
<dbReference type="Proteomes" id="UP000783253">
    <property type="component" value="Unassembled WGS sequence"/>
</dbReference>
<evidence type="ECO:0000313" key="2">
    <source>
        <dbReference type="EMBL" id="MBX7457879.1"/>
    </source>
</evidence>
<dbReference type="InterPro" id="IPR008523">
    <property type="entry name" value="DUF805"/>
</dbReference>
<dbReference type="PANTHER" id="PTHR34980">
    <property type="entry name" value="INNER MEMBRANE PROTEIN-RELATED-RELATED"/>
    <property type="match status" value="1"/>
</dbReference>
<dbReference type="RefSeq" id="WP_221573296.1">
    <property type="nucleotide sequence ID" value="NZ_JAIGNK010000002.1"/>
</dbReference>